<feature type="compositionally biased region" description="Low complexity" evidence="4">
    <location>
        <begin position="198"/>
        <end position="216"/>
    </location>
</feature>
<dbReference type="Gene3D" id="1.10.472.10">
    <property type="entry name" value="Cyclin-like"/>
    <property type="match status" value="1"/>
</dbReference>
<dbReference type="InterPro" id="IPR013922">
    <property type="entry name" value="Cyclin_PHO80-like"/>
</dbReference>
<evidence type="ECO:0000313" key="6">
    <source>
        <dbReference type="Proteomes" id="UP001189122"/>
    </source>
</evidence>
<comment type="similarity">
    <text evidence="1">Belongs to the cyclin family. Cyclin U/P subfamily.</text>
</comment>
<dbReference type="AlphaFoldDB" id="A0A7I8II43"/>
<dbReference type="PANTHER" id="PTHR15615:SF91">
    <property type="entry name" value="CYCLIN-P4-1"/>
    <property type="match status" value="1"/>
</dbReference>
<evidence type="ECO:0000256" key="2">
    <source>
        <dbReference type="ARBA" id="ARBA00022618"/>
    </source>
</evidence>
<dbReference type="EMBL" id="CACRZD030000003">
    <property type="protein sequence ID" value="CAA6657168.1"/>
    <property type="molecule type" value="Genomic_DNA"/>
</dbReference>
<dbReference type="Pfam" id="PF08613">
    <property type="entry name" value="Cyclin"/>
    <property type="match status" value="1"/>
</dbReference>
<dbReference type="InterPro" id="IPR036915">
    <property type="entry name" value="Cyclin-like_sf"/>
</dbReference>
<accession>A0A7I8II43</accession>
<evidence type="ECO:0000256" key="3">
    <source>
        <dbReference type="ARBA" id="ARBA00023306"/>
    </source>
</evidence>
<evidence type="ECO:0000256" key="1">
    <source>
        <dbReference type="ARBA" id="ARBA00007215"/>
    </source>
</evidence>
<reference evidence="5 6" key="1">
    <citation type="submission" date="2019-12" db="EMBL/GenBank/DDBJ databases">
        <authorList>
            <person name="Scholz U."/>
            <person name="Mascher M."/>
            <person name="Fiebig A."/>
        </authorList>
    </citation>
    <scope>NUCLEOTIDE SEQUENCE</scope>
</reference>
<dbReference type="EMBL" id="LR743590">
    <property type="protein sequence ID" value="CAA2617472.1"/>
    <property type="molecule type" value="Genomic_DNA"/>
</dbReference>
<name>A0A7I8II43_SPIIN</name>
<protein>
    <submittedName>
        <fullName evidence="5">Uncharacterized protein</fullName>
    </submittedName>
</protein>
<dbReference type="GO" id="GO:0019901">
    <property type="term" value="F:protein kinase binding"/>
    <property type="evidence" value="ECO:0007669"/>
    <property type="project" value="InterPro"/>
</dbReference>
<gene>
    <name evidence="5" type="ORF">SI7747_03003638</name>
</gene>
<organism evidence="5">
    <name type="scientific">Spirodela intermedia</name>
    <name type="common">Intermediate duckweed</name>
    <dbReference type="NCBI Taxonomy" id="51605"/>
    <lineage>
        <taxon>Eukaryota</taxon>
        <taxon>Viridiplantae</taxon>
        <taxon>Streptophyta</taxon>
        <taxon>Embryophyta</taxon>
        <taxon>Tracheophyta</taxon>
        <taxon>Spermatophyta</taxon>
        <taxon>Magnoliopsida</taxon>
        <taxon>Liliopsida</taxon>
        <taxon>Araceae</taxon>
        <taxon>Lemnoideae</taxon>
        <taxon>Spirodela</taxon>
    </lineage>
</organism>
<dbReference type="Proteomes" id="UP001189122">
    <property type="component" value="Unassembled WGS sequence"/>
</dbReference>
<dbReference type="CDD" id="cd20604">
    <property type="entry name" value="CYCLIN_AtCycU-like"/>
    <property type="match status" value="1"/>
</dbReference>
<feature type="region of interest" description="Disordered" evidence="4">
    <location>
        <begin position="196"/>
        <end position="216"/>
    </location>
</feature>
<dbReference type="GO" id="GO:0051301">
    <property type="term" value="P:cell division"/>
    <property type="evidence" value="ECO:0007669"/>
    <property type="project" value="UniProtKB-KW"/>
</dbReference>
<dbReference type="PANTHER" id="PTHR15615">
    <property type="match status" value="1"/>
</dbReference>
<keyword evidence="6" id="KW-1185">Reference proteome</keyword>
<dbReference type="SUPFAM" id="SSF47954">
    <property type="entry name" value="Cyclin-like"/>
    <property type="match status" value="1"/>
</dbReference>
<evidence type="ECO:0000313" key="5">
    <source>
        <dbReference type="EMBL" id="CAA2617472.1"/>
    </source>
</evidence>
<proteinExistence type="inferred from homology"/>
<evidence type="ECO:0000256" key="4">
    <source>
        <dbReference type="SAM" id="MobiDB-lite"/>
    </source>
</evidence>
<keyword evidence="2" id="KW-0132">Cell division</keyword>
<sequence length="216" mass="23885">MAEMWRSPQMVPRFVGFLSSFLQRVAETNDAIWIHGGGGVPPCHQKVTVFHGLSKPGITVASYLERIFTYANCSPSCYVVAYIYLDRFSRRQPLVAVTSLTVHRLLITSVMVAAKFMDDVCYNNAFFAKVGGVSTLEMNFLERDFLFGLGFRLNVTPSVFGSYCAHLKERCCSSFPLLPSTASSLTRSPHLLPPSPLLPATSIRPSSPSDIISPRL</sequence>
<keyword evidence="3" id="KW-0131">Cell cycle</keyword>